<feature type="non-terminal residue" evidence="1">
    <location>
        <position position="1"/>
    </location>
</feature>
<name>A0ABR3YM19_9PEZI</name>
<dbReference type="EMBL" id="JAWCUI010000092">
    <property type="protein sequence ID" value="KAL1888424.1"/>
    <property type="molecule type" value="Genomic_DNA"/>
</dbReference>
<gene>
    <name evidence="1" type="ORF">Sste5346_009541</name>
</gene>
<reference evidence="1 2" key="1">
    <citation type="journal article" date="2024" name="IMA Fungus">
        <title>IMA Genome - F19 : A genome assembly and annotation guide to empower mycologists, including annotated draft genome sequences of Ceratocystis pirilliformis, Diaporthe australafricana, Fusarium ophioides, Paecilomyces lecythidis, and Sporothrix stenoceras.</title>
        <authorList>
            <person name="Aylward J."/>
            <person name="Wilson A.M."/>
            <person name="Visagie C.M."/>
            <person name="Spraker J."/>
            <person name="Barnes I."/>
            <person name="Buitendag C."/>
            <person name="Ceriani C."/>
            <person name="Del Mar Angel L."/>
            <person name="du Plessis D."/>
            <person name="Fuchs T."/>
            <person name="Gasser K."/>
            <person name="Kramer D."/>
            <person name="Li W."/>
            <person name="Munsamy K."/>
            <person name="Piso A."/>
            <person name="Price J.L."/>
            <person name="Sonnekus B."/>
            <person name="Thomas C."/>
            <person name="van der Nest A."/>
            <person name="van Dijk A."/>
            <person name="van Heerden A."/>
            <person name="van Vuuren N."/>
            <person name="Yilmaz N."/>
            <person name="Duong T.A."/>
            <person name="van der Merwe N.A."/>
            <person name="Wingfield M.J."/>
            <person name="Wingfield B.D."/>
        </authorList>
    </citation>
    <scope>NUCLEOTIDE SEQUENCE [LARGE SCALE GENOMIC DNA]</scope>
    <source>
        <strain evidence="1 2">CMW 5346</strain>
    </source>
</reference>
<evidence type="ECO:0000313" key="1">
    <source>
        <dbReference type="EMBL" id="KAL1888424.1"/>
    </source>
</evidence>
<proteinExistence type="predicted"/>
<dbReference type="Proteomes" id="UP001583186">
    <property type="component" value="Unassembled WGS sequence"/>
</dbReference>
<evidence type="ECO:0000313" key="2">
    <source>
        <dbReference type="Proteomes" id="UP001583186"/>
    </source>
</evidence>
<organism evidence="1 2">
    <name type="scientific">Sporothrix stenoceras</name>
    <dbReference type="NCBI Taxonomy" id="5173"/>
    <lineage>
        <taxon>Eukaryota</taxon>
        <taxon>Fungi</taxon>
        <taxon>Dikarya</taxon>
        <taxon>Ascomycota</taxon>
        <taxon>Pezizomycotina</taxon>
        <taxon>Sordariomycetes</taxon>
        <taxon>Sordariomycetidae</taxon>
        <taxon>Ophiostomatales</taxon>
        <taxon>Ophiostomataceae</taxon>
        <taxon>Sporothrix</taxon>
    </lineage>
</organism>
<sequence length="100" mass="11260">PPRYLTYRFRLVFDGYGYLIQNITAPLVAGKCGSYLLLTPLPPVPPTYYDYTVATINNEGRRTHATLKKVHAARDVLETIAIPSVGDKARDLAFTVRNYE</sequence>
<comment type="caution">
    <text evidence="1">The sequence shown here is derived from an EMBL/GenBank/DDBJ whole genome shotgun (WGS) entry which is preliminary data.</text>
</comment>
<protein>
    <submittedName>
        <fullName evidence="1">Uncharacterized protein</fullName>
    </submittedName>
</protein>
<keyword evidence="2" id="KW-1185">Reference proteome</keyword>
<accession>A0ABR3YM19</accession>